<accession>A0ACA9MH99</accession>
<evidence type="ECO:0000313" key="2">
    <source>
        <dbReference type="Proteomes" id="UP000789860"/>
    </source>
</evidence>
<keyword evidence="2" id="KW-1185">Reference proteome</keyword>
<organism evidence="1 2">
    <name type="scientific">Scutellospora calospora</name>
    <dbReference type="NCBI Taxonomy" id="85575"/>
    <lineage>
        <taxon>Eukaryota</taxon>
        <taxon>Fungi</taxon>
        <taxon>Fungi incertae sedis</taxon>
        <taxon>Mucoromycota</taxon>
        <taxon>Glomeromycotina</taxon>
        <taxon>Glomeromycetes</taxon>
        <taxon>Diversisporales</taxon>
        <taxon>Gigasporaceae</taxon>
        <taxon>Scutellospora</taxon>
    </lineage>
</organism>
<comment type="caution">
    <text evidence="1">The sequence shown here is derived from an EMBL/GenBank/DDBJ whole genome shotgun (WGS) entry which is preliminary data.</text>
</comment>
<feature type="non-terminal residue" evidence="1">
    <location>
        <position position="1"/>
    </location>
</feature>
<evidence type="ECO:0000313" key="1">
    <source>
        <dbReference type="EMBL" id="CAG8592436.1"/>
    </source>
</evidence>
<protein>
    <submittedName>
        <fullName evidence="1">2568_t:CDS:1</fullName>
    </submittedName>
</protein>
<proteinExistence type="predicted"/>
<name>A0ACA9MH99_9GLOM</name>
<sequence>LVKELKSLLKLKNIKKIKEIIINLIELNKNELSKNIETEEESYNNSDNLE</sequence>
<dbReference type="EMBL" id="CAJVPM010013092">
    <property type="protein sequence ID" value="CAG8592436.1"/>
    <property type="molecule type" value="Genomic_DNA"/>
</dbReference>
<dbReference type="Proteomes" id="UP000789860">
    <property type="component" value="Unassembled WGS sequence"/>
</dbReference>
<reference evidence="1" key="1">
    <citation type="submission" date="2021-06" db="EMBL/GenBank/DDBJ databases">
        <authorList>
            <person name="Kallberg Y."/>
            <person name="Tangrot J."/>
            <person name="Rosling A."/>
        </authorList>
    </citation>
    <scope>NUCLEOTIDE SEQUENCE</scope>
    <source>
        <strain evidence="1">AU212A</strain>
    </source>
</reference>
<gene>
    <name evidence="1" type="ORF">SCALOS_LOCUS6626</name>
</gene>